<dbReference type="Pfam" id="PF03444">
    <property type="entry name" value="WHD_HrcA"/>
    <property type="match status" value="1"/>
</dbReference>
<comment type="caution">
    <text evidence="4">The sequence shown here is derived from an EMBL/GenBank/DDBJ whole genome shotgun (WGS) entry which is preliminary data.</text>
</comment>
<name>A0A7C1I279_9CREN</name>
<dbReference type="SMART" id="SM00116">
    <property type="entry name" value="CBS"/>
    <property type="match status" value="2"/>
</dbReference>
<dbReference type="CDD" id="cd04588">
    <property type="entry name" value="CBS_pair_archHTH_assoc"/>
    <property type="match status" value="1"/>
</dbReference>
<dbReference type="PROSITE" id="PS51371">
    <property type="entry name" value="CBS"/>
    <property type="match status" value="2"/>
</dbReference>
<dbReference type="InterPro" id="IPR016436">
    <property type="entry name" value="UCP005063_CBS"/>
</dbReference>
<protein>
    <submittedName>
        <fullName evidence="4">CBS domain-containing protein</fullName>
    </submittedName>
</protein>
<evidence type="ECO:0000313" key="4">
    <source>
        <dbReference type="EMBL" id="HDS11044.1"/>
    </source>
</evidence>
<feature type="domain" description="CBS" evidence="3">
    <location>
        <begin position="239"/>
        <end position="294"/>
    </location>
</feature>
<dbReference type="Gene3D" id="1.10.10.10">
    <property type="entry name" value="Winged helix-like DNA-binding domain superfamily/Winged helix DNA-binding domain"/>
    <property type="match status" value="1"/>
</dbReference>
<dbReference type="GO" id="GO:0006355">
    <property type="term" value="P:regulation of DNA-templated transcription"/>
    <property type="evidence" value="ECO:0007669"/>
    <property type="project" value="InterPro"/>
</dbReference>
<dbReference type="InterPro" id="IPR000644">
    <property type="entry name" value="CBS_dom"/>
</dbReference>
<evidence type="ECO:0000256" key="1">
    <source>
        <dbReference type="ARBA" id="ARBA00023122"/>
    </source>
</evidence>
<sequence length="294" mass="32090">MYKLTSTQREVLEALVKLYEQHKRLIKSVEIAELVKKDEGTVRNVISSLRSLGLLESKTGPSGGYIPTLKAIELVKMPPLPSYGLLKIWKGGRETNVTAFSMEIIDVLNPEGGKALLRVGGNIEELSEGDEVKVGPTPYMRLVIEGTIHSIDKLSGQVSVLIKRMVSIPREPVGNIASKKLITVSPKDLLKDIASFFTKQGIRGAPVVSEGKIVGIITTTDIARAYSEGNLKATVEEYMKKNVITIREDEDILDAIKLMDLYGVGRLVVVSAIGEPVGIVTRTDVLRRLSAIGK</sequence>
<dbReference type="InterPro" id="IPR036388">
    <property type="entry name" value="WH-like_DNA-bd_sf"/>
</dbReference>
<evidence type="ECO:0000256" key="2">
    <source>
        <dbReference type="PROSITE-ProRule" id="PRU00703"/>
    </source>
</evidence>
<dbReference type="SUPFAM" id="SSF54631">
    <property type="entry name" value="CBS-domain pair"/>
    <property type="match status" value="1"/>
</dbReference>
<dbReference type="Pfam" id="PF00571">
    <property type="entry name" value="CBS"/>
    <property type="match status" value="2"/>
</dbReference>
<accession>A0A7C1I279</accession>
<dbReference type="PANTHER" id="PTHR43080:SF2">
    <property type="entry name" value="CBS DOMAIN-CONTAINING PROTEIN"/>
    <property type="match status" value="1"/>
</dbReference>
<dbReference type="Gene3D" id="3.10.580.10">
    <property type="entry name" value="CBS-domain"/>
    <property type="match status" value="2"/>
</dbReference>
<dbReference type="GO" id="GO:0003677">
    <property type="term" value="F:DNA binding"/>
    <property type="evidence" value="ECO:0007669"/>
    <property type="project" value="InterPro"/>
</dbReference>
<dbReference type="AlphaFoldDB" id="A0A7C1I279"/>
<feature type="domain" description="CBS" evidence="3">
    <location>
        <begin position="177"/>
        <end position="234"/>
    </location>
</feature>
<evidence type="ECO:0000259" key="3">
    <source>
        <dbReference type="PROSITE" id="PS51371"/>
    </source>
</evidence>
<dbReference type="InterPro" id="IPR051257">
    <property type="entry name" value="Diverse_CBS-Domain"/>
</dbReference>
<gene>
    <name evidence="4" type="ORF">ENO04_05480</name>
</gene>
<dbReference type="EMBL" id="DSDY01000166">
    <property type="protein sequence ID" value="HDS11044.1"/>
    <property type="molecule type" value="Genomic_DNA"/>
</dbReference>
<dbReference type="SUPFAM" id="SSF46785">
    <property type="entry name" value="Winged helix' DNA-binding domain"/>
    <property type="match status" value="1"/>
</dbReference>
<organism evidence="4">
    <name type="scientific">Fervidicoccus fontis</name>
    <dbReference type="NCBI Taxonomy" id="683846"/>
    <lineage>
        <taxon>Archaea</taxon>
        <taxon>Thermoproteota</taxon>
        <taxon>Thermoprotei</taxon>
        <taxon>Fervidicoccales</taxon>
        <taxon>Fervidicoccaceae</taxon>
        <taxon>Fervidicoccus</taxon>
    </lineage>
</organism>
<keyword evidence="1 2" id="KW-0129">CBS domain</keyword>
<proteinExistence type="predicted"/>
<dbReference type="PANTHER" id="PTHR43080">
    <property type="entry name" value="CBS DOMAIN-CONTAINING PROTEIN CBSX3, MITOCHONDRIAL"/>
    <property type="match status" value="1"/>
</dbReference>
<dbReference type="InterPro" id="IPR036390">
    <property type="entry name" value="WH_DNA-bd_sf"/>
</dbReference>
<reference evidence="4" key="1">
    <citation type="journal article" date="2020" name="mSystems">
        <title>Genome- and Community-Level Interaction Insights into Carbon Utilization and Element Cycling Functions of Hydrothermarchaeota in Hydrothermal Sediment.</title>
        <authorList>
            <person name="Zhou Z."/>
            <person name="Liu Y."/>
            <person name="Xu W."/>
            <person name="Pan J."/>
            <person name="Luo Z.H."/>
            <person name="Li M."/>
        </authorList>
    </citation>
    <scope>NUCLEOTIDE SEQUENCE [LARGE SCALE GENOMIC DNA]</scope>
    <source>
        <strain evidence="4">SpSt-123</strain>
    </source>
</reference>
<dbReference type="InterPro" id="IPR046342">
    <property type="entry name" value="CBS_dom_sf"/>
</dbReference>
<dbReference type="PIRSF" id="PIRSF005063">
    <property type="entry name" value="UCP005063_CBS_MJ1232"/>
    <property type="match status" value="1"/>
</dbReference>
<dbReference type="InterPro" id="IPR005104">
    <property type="entry name" value="WHTH_HrcA_DNA-bd"/>
</dbReference>